<name>A0ABW9UE62_9BACL</name>
<evidence type="ECO:0000313" key="9">
    <source>
        <dbReference type="Proteomes" id="UP000467637"/>
    </source>
</evidence>
<dbReference type="SUPFAM" id="SSF54373">
    <property type="entry name" value="FAD-linked reductases, C-terminal domain"/>
    <property type="match status" value="1"/>
</dbReference>
<dbReference type="InterPro" id="IPR000172">
    <property type="entry name" value="GMC_OxRdtase_N"/>
</dbReference>
<dbReference type="SUPFAM" id="SSF51905">
    <property type="entry name" value="FAD/NAD(P)-binding domain"/>
    <property type="match status" value="1"/>
</dbReference>
<comment type="similarity">
    <text evidence="2">Belongs to the GMC oxidoreductase family.</text>
</comment>
<evidence type="ECO:0000256" key="2">
    <source>
        <dbReference type="ARBA" id="ARBA00010790"/>
    </source>
</evidence>
<dbReference type="InterPro" id="IPR036188">
    <property type="entry name" value="FAD/NAD-bd_sf"/>
</dbReference>
<comment type="cofactor">
    <cofactor evidence="1">
        <name>FAD</name>
        <dbReference type="ChEBI" id="CHEBI:57692"/>
    </cofactor>
</comment>
<dbReference type="Pfam" id="PF05199">
    <property type="entry name" value="GMC_oxred_C"/>
    <property type="match status" value="1"/>
</dbReference>
<gene>
    <name evidence="8" type="ORF">GON05_23335</name>
</gene>
<proteinExistence type="inferred from homology"/>
<evidence type="ECO:0000259" key="6">
    <source>
        <dbReference type="Pfam" id="PF00732"/>
    </source>
</evidence>
<dbReference type="InterPro" id="IPR051473">
    <property type="entry name" value="P2Ox-like"/>
</dbReference>
<comment type="caution">
    <text evidence="8">The sequence shown here is derived from an EMBL/GenBank/DDBJ whole genome shotgun (WGS) entry which is preliminary data.</text>
</comment>
<evidence type="ECO:0000259" key="7">
    <source>
        <dbReference type="Pfam" id="PF05199"/>
    </source>
</evidence>
<sequence length="560" mass="61722">MLLKDVTSLKIYVADRGDTLNMLSSHFQIALEQLLASNPHVTNPFMDLAGLHINLSSTSEWNSTNRINAAFCPPVHEQYFMPNWIPLTPIEQMAVTEYDVLVIGSGAGGGAALWRLSQQLEHAGKRIGILEKGDLSLPTHAANIATINGDNFRLYAPPEIMDPIGNRLPQFPGMKLVYALGGRTLLWGAISPRMAAYELANWPVPLEEMETYYNIAEEVMNVTTAYTKGSSITQILLQRLRDNGFHTADDIPIAADLDETRYGKLHANVFFSSIVFLAKALSHRPFDLAVNSNVTEVVTEGGKTIGVRVITPDMRSYFIKANHVILSASALQTPRILLNSKIPGKAIGHYLINHSYLIATANVSTLGFYEPLGALGIIITESLGHPYQLQLQGPEQFFNYHYEKKPVKDDWHISFFGASGRVEARYENKVYIDPTRKDRYGVPEIQVNFSYSPQDDVIMRQMYSAIERASAAMQLRLATLNGTQAICLMSPGGDNHEAGTCRMGDDPSTSATNQYGQIHGISGLYIADNSVLPSMGAVNPTLTTVALAIRTADYICKQIL</sequence>
<dbReference type="Pfam" id="PF00732">
    <property type="entry name" value="GMC_oxred_N"/>
    <property type="match status" value="1"/>
</dbReference>
<evidence type="ECO:0000256" key="3">
    <source>
        <dbReference type="ARBA" id="ARBA00022630"/>
    </source>
</evidence>
<reference evidence="8 9" key="1">
    <citation type="submission" date="2019-12" db="EMBL/GenBank/DDBJ databases">
        <authorList>
            <person name="Huq M.A."/>
        </authorList>
    </citation>
    <scope>NUCLEOTIDE SEQUENCE [LARGE SCALE GENOMIC DNA]</scope>
    <source>
        <strain evidence="8 9">MAH-34</strain>
    </source>
</reference>
<evidence type="ECO:0000256" key="4">
    <source>
        <dbReference type="ARBA" id="ARBA00022827"/>
    </source>
</evidence>
<keyword evidence="9" id="KW-1185">Reference proteome</keyword>
<feature type="domain" description="Glucose-methanol-choline oxidoreductase N-terminal" evidence="6">
    <location>
        <begin position="179"/>
        <end position="354"/>
    </location>
</feature>
<feature type="domain" description="Glucose-methanol-choline oxidoreductase C-terminal" evidence="7">
    <location>
        <begin position="427"/>
        <end position="548"/>
    </location>
</feature>
<protein>
    <submittedName>
        <fullName evidence="8">GMC family oxidoreductase</fullName>
    </submittedName>
</protein>
<evidence type="ECO:0000256" key="1">
    <source>
        <dbReference type="ARBA" id="ARBA00001974"/>
    </source>
</evidence>
<dbReference type="Gene3D" id="3.50.50.60">
    <property type="entry name" value="FAD/NAD(P)-binding domain"/>
    <property type="match status" value="2"/>
</dbReference>
<dbReference type="InterPro" id="IPR007867">
    <property type="entry name" value="GMC_OxRtase_C"/>
</dbReference>
<evidence type="ECO:0000256" key="5">
    <source>
        <dbReference type="ARBA" id="ARBA00023002"/>
    </source>
</evidence>
<keyword evidence="4" id="KW-0274">FAD</keyword>
<dbReference type="PANTHER" id="PTHR42784:SF1">
    <property type="entry name" value="PYRANOSE 2-OXIDASE"/>
    <property type="match status" value="1"/>
</dbReference>
<dbReference type="PANTHER" id="PTHR42784">
    <property type="entry name" value="PYRANOSE 2-OXIDASE"/>
    <property type="match status" value="1"/>
</dbReference>
<accession>A0ABW9UE62</accession>
<dbReference type="Proteomes" id="UP000467637">
    <property type="component" value="Unassembled WGS sequence"/>
</dbReference>
<keyword evidence="5" id="KW-0560">Oxidoreductase</keyword>
<keyword evidence="3" id="KW-0285">Flavoprotein</keyword>
<dbReference type="EMBL" id="WSEM01000019">
    <property type="protein sequence ID" value="MVQ37559.1"/>
    <property type="molecule type" value="Genomic_DNA"/>
</dbReference>
<evidence type="ECO:0000313" key="8">
    <source>
        <dbReference type="EMBL" id="MVQ37559.1"/>
    </source>
</evidence>
<organism evidence="8 9">
    <name type="scientific">Paenibacillus anseongense</name>
    <dbReference type="NCBI Taxonomy" id="2682845"/>
    <lineage>
        <taxon>Bacteria</taxon>
        <taxon>Bacillati</taxon>
        <taxon>Bacillota</taxon>
        <taxon>Bacilli</taxon>
        <taxon>Bacillales</taxon>
        <taxon>Paenibacillaceae</taxon>
        <taxon>Paenibacillus</taxon>
    </lineage>
</organism>